<dbReference type="InterPro" id="IPR024539">
    <property type="entry name" value="DUF3877"/>
</dbReference>
<organism evidence="1 2">
    <name type="scientific">Ruminococcus flavefaciens</name>
    <dbReference type="NCBI Taxonomy" id="1265"/>
    <lineage>
        <taxon>Bacteria</taxon>
        <taxon>Bacillati</taxon>
        <taxon>Bacillota</taxon>
        <taxon>Clostridia</taxon>
        <taxon>Eubacteriales</taxon>
        <taxon>Oscillospiraceae</taxon>
        <taxon>Ruminococcus</taxon>
    </lineage>
</organism>
<evidence type="ECO:0000313" key="1">
    <source>
        <dbReference type="EMBL" id="SHM65826.1"/>
    </source>
</evidence>
<name>A0A1M7KLL6_RUMFL</name>
<dbReference type="EMBL" id="FRCT01000009">
    <property type="protein sequence ID" value="SHM65826.1"/>
    <property type="molecule type" value="Genomic_DNA"/>
</dbReference>
<dbReference type="RefSeq" id="WP_072951240.1">
    <property type="nucleotide sequence ID" value="NZ_FRCT01000009.1"/>
</dbReference>
<protein>
    <submittedName>
        <fullName evidence="1">Uncharacterized protein</fullName>
    </submittedName>
</protein>
<sequence length="181" mass="21189">MTFERLEKNISDNIYEAQLKLGYDNRPMSLNYTNATLCHLIGKDYTTDEMAEILEKFAEEMTKKLGKIAFHSIKDGFCITIPAEGTAYVHTQSREHEFMAKLVETVRCHADTEKVLAVFKEASENTSITELNNEEFRYLIYFPDKKPDEYYYCVSEEEEIDGSIHASYHRFIREDYEELGF</sequence>
<accession>A0A1M7KLL6</accession>
<reference evidence="1 2" key="1">
    <citation type="submission" date="2016-11" db="EMBL/GenBank/DDBJ databases">
        <authorList>
            <person name="Jaros S."/>
            <person name="Januszkiewicz K."/>
            <person name="Wedrychowicz H."/>
        </authorList>
    </citation>
    <scope>NUCLEOTIDE SEQUENCE [LARGE SCALE GENOMIC DNA]</scope>
    <source>
        <strain evidence="1 2">Y1</strain>
    </source>
</reference>
<proteinExistence type="predicted"/>
<dbReference type="Pfam" id="PF12993">
    <property type="entry name" value="DUF3877"/>
    <property type="match status" value="1"/>
</dbReference>
<gene>
    <name evidence="1" type="ORF">SAMN04487860_10949</name>
</gene>
<dbReference type="AlphaFoldDB" id="A0A1M7KLL6"/>
<evidence type="ECO:0000313" key="2">
    <source>
        <dbReference type="Proteomes" id="UP000184394"/>
    </source>
</evidence>
<dbReference type="Proteomes" id="UP000184394">
    <property type="component" value="Unassembled WGS sequence"/>
</dbReference>